<protein>
    <recommendedName>
        <fullName evidence="2">ER-bound oxygenase mpaB/mpaB'/Rubber oxygenase catalytic domain-containing protein</fullName>
    </recommendedName>
</protein>
<dbReference type="AlphaFoldDB" id="A0A8J8W0Z5"/>
<accession>A0A8J8W0Z5</accession>
<dbReference type="OrthoDB" id="4444391at2759"/>
<evidence type="ECO:0000313" key="3">
    <source>
        <dbReference type="EMBL" id="KAF7715337.1"/>
    </source>
</evidence>
<dbReference type="InterPro" id="IPR018713">
    <property type="entry name" value="MPAB/Lcp_cat_dom"/>
</dbReference>
<feature type="domain" description="ER-bound oxygenase mpaB/mpaB'/Rubber oxygenase catalytic" evidence="2">
    <location>
        <begin position="47"/>
        <end position="271"/>
    </location>
</feature>
<dbReference type="Pfam" id="PF09995">
    <property type="entry name" value="MPAB_Lcp_cat"/>
    <property type="match status" value="1"/>
</dbReference>
<dbReference type="Proteomes" id="UP000631181">
    <property type="component" value="Unassembled WGS sequence"/>
</dbReference>
<dbReference type="GO" id="GO:0016491">
    <property type="term" value="F:oxidoreductase activity"/>
    <property type="evidence" value="ECO:0007669"/>
    <property type="project" value="InterPro"/>
</dbReference>
<feature type="compositionally biased region" description="Low complexity" evidence="1">
    <location>
        <begin position="18"/>
        <end position="29"/>
    </location>
</feature>
<comment type="caution">
    <text evidence="3">The sequence shown here is derived from an EMBL/GenBank/DDBJ whole genome shotgun (WGS) entry which is preliminary data.</text>
</comment>
<dbReference type="EMBL" id="WIWV01000062">
    <property type="protein sequence ID" value="KAF7715337.1"/>
    <property type="molecule type" value="Genomic_DNA"/>
</dbReference>
<gene>
    <name evidence="3" type="ORF">PECM_007173</name>
</gene>
<dbReference type="PANTHER" id="PTHR36151:SF3">
    <property type="entry name" value="ER-BOUND OXYGENASE MPAB_MPAB'_RUBBER OXYGENASE CATALYTIC DOMAIN-CONTAINING PROTEIN"/>
    <property type="match status" value="1"/>
</dbReference>
<reference evidence="3" key="1">
    <citation type="journal article" date="2020" name="Front. Microbiol.">
        <title>Gene regulatory networks of Penicillium echinulatum 2HH and Penicillium oxalicum 114-2 inferred by a computational biology approach.</title>
        <authorList>
            <person name="Lenz A.R."/>
            <person name="Galan-Vasquez E."/>
            <person name="Balbinot E."/>
            <person name="De Abreu F.P."/>
            <person name="De Oliveira N.S."/>
            <person name="Da Rosa L.O."/>
            <person name="De Avila E Silva S."/>
            <person name="Camassola M."/>
            <person name="Dillon A.J.P."/>
            <person name="Perez-Rueda E."/>
        </authorList>
    </citation>
    <scope>NUCLEOTIDE SEQUENCE</scope>
    <source>
        <strain evidence="3">S1M29</strain>
    </source>
</reference>
<proteinExistence type="predicted"/>
<keyword evidence="4" id="KW-1185">Reference proteome</keyword>
<sequence length="300" mass="33639">MSSSSSPPSPVDEKQFEATGATSSHGAASNDSGRLHALEQLEILPQILNEGILFAGSGAALLLQAAWPAIRETEPPQGGHKALATELIEALQTHISYISTLVFGTQAERKALIALLQRDDAPGLDGGRNNRFAHHPELKLWMAATLYATATDFYQRVYGRVDYQTAQHGYAEFTLLISYLGVPPGMWPETRQAFWSYWDNQISRLTVSKDAAAFARDLHESTKMPGWVQRLKPFLKAVMVEMLPPKLRDAYGLRSTRSTRFLYRSWMGFATAVYPAMPNKVRSYPLRYYQDRMKEQLNVV</sequence>
<feature type="region of interest" description="Disordered" evidence="1">
    <location>
        <begin position="1"/>
        <end position="31"/>
    </location>
</feature>
<evidence type="ECO:0000259" key="2">
    <source>
        <dbReference type="Pfam" id="PF09995"/>
    </source>
</evidence>
<evidence type="ECO:0000256" key="1">
    <source>
        <dbReference type="SAM" id="MobiDB-lite"/>
    </source>
</evidence>
<evidence type="ECO:0000313" key="4">
    <source>
        <dbReference type="Proteomes" id="UP000631181"/>
    </source>
</evidence>
<dbReference type="PANTHER" id="PTHR36151">
    <property type="entry name" value="BLR2777 PROTEIN"/>
    <property type="match status" value="1"/>
</dbReference>
<organism evidence="3 4">
    <name type="scientific">Penicillium ucsense</name>
    <dbReference type="NCBI Taxonomy" id="2839758"/>
    <lineage>
        <taxon>Eukaryota</taxon>
        <taxon>Fungi</taxon>
        <taxon>Dikarya</taxon>
        <taxon>Ascomycota</taxon>
        <taxon>Pezizomycotina</taxon>
        <taxon>Eurotiomycetes</taxon>
        <taxon>Eurotiomycetidae</taxon>
        <taxon>Eurotiales</taxon>
        <taxon>Aspergillaceae</taxon>
        <taxon>Penicillium</taxon>
    </lineage>
</organism>
<name>A0A8J8W0Z5_9EURO</name>